<dbReference type="AlphaFoldDB" id="A0A0D9VC89"/>
<keyword evidence="2" id="KW-1185">Reference proteome</keyword>
<reference evidence="1" key="3">
    <citation type="submission" date="2015-04" db="UniProtKB">
        <authorList>
            <consortium name="EnsemblPlants"/>
        </authorList>
    </citation>
    <scope>IDENTIFICATION</scope>
</reference>
<reference evidence="2" key="2">
    <citation type="submission" date="2013-12" db="EMBL/GenBank/DDBJ databases">
        <authorList>
            <person name="Yu Y."/>
            <person name="Lee S."/>
            <person name="de Baynast K."/>
            <person name="Wissotski M."/>
            <person name="Liu L."/>
            <person name="Talag J."/>
            <person name="Goicoechea J."/>
            <person name="Angelova A."/>
            <person name="Jetty R."/>
            <person name="Kudrna D."/>
            <person name="Golser W."/>
            <person name="Rivera L."/>
            <person name="Zhang J."/>
            <person name="Wing R."/>
        </authorList>
    </citation>
    <scope>NUCLEOTIDE SEQUENCE</scope>
</reference>
<proteinExistence type="predicted"/>
<accession>A0A0D9VC89</accession>
<dbReference type="PANTHER" id="PTHR34591">
    <property type="entry name" value="OS03G0653100 PROTEIN-RELATED"/>
    <property type="match status" value="1"/>
</dbReference>
<sequence length="212" mass="24737">MDHCNGILLFYERIANPATRQWMRIPTMPPSPWMDESAAYFPWGFCIPFCNWGITSRFFMSHWLPMPFSMAAEANWVMMNHSRPRRARRMSSHRRDGGGRRGRLFATEEGISLIRISFPGHSNFMLSIQREQSIVNLSKDKYQMIKSPVRNKIVEDNGAFHLGKSEKGVYFALLWNDNNLPQFQVWLLNESLSCGGRMEWSKIRAPEAEMQQ</sequence>
<dbReference type="STRING" id="77586.A0A0D9VC89"/>
<name>A0A0D9VC89_9ORYZ</name>
<dbReference type="EnsemblPlants" id="LPERR02G03350.1">
    <property type="protein sequence ID" value="LPERR02G03350.1"/>
    <property type="gene ID" value="LPERR02G03350"/>
</dbReference>
<dbReference type="HOGENOM" id="CLU_030606_2_2_1"/>
<dbReference type="Proteomes" id="UP000032180">
    <property type="component" value="Chromosome 2"/>
</dbReference>
<evidence type="ECO:0000313" key="2">
    <source>
        <dbReference type="Proteomes" id="UP000032180"/>
    </source>
</evidence>
<dbReference type="Gramene" id="LPERR02G03350.1">
    <property type="protein sequence ID" value="LPERR02G03350.1"/>
    <property type="gene ID" value="LPERR02G03350"/>
</dbReference>
<reference evidence="1 2" key="1">
    <citation type="submission" date="2012-08" db="EMBL/GenBank/DDBJ databases">
        <title>Oryza genome evolution.</title>
        <authorList>
            <person name="Wing R.A."/>
        </authorList>
    </citation>
    <scope>NUCLEOTIDE SEQUENCE</scope>
</reference>
<evidence type="ECO:0000313" key="1">
    <source>
        <dbReference type="EnsemblPlants" id="LPERR02G03350.1"/>
    </source>
</evidence>
<protein>
    <recommendedName>
        <fullName evidence="3">F-box associated domain-containing protein</fullName>
    </recommendedName>
</protein>
<organism evidence="1 2">
    <name type="scientific">Leersia perrieri</name>
    <dbReference type="NCBI Taxonomy" id="77586"/>
    <lineage>
        <taxon>Eukaryota</taxon>
        <taxon>Viridiplantae</taxon>
        <taxon>Streptophyta</taxon>
        <taxon>Embryophyta</taxon>
        <taxon>Tracheophyta</taxon>
        <taxon>Spermatophyta</taxon>
        <taxon>Magnoliopsida</taxon>
        <taxon>Liliopsida</taxon>
        <taxon>Poales</taxon>
        <taxon>Poaceae</taxon>
        <taxon>BOP clade</taxon>
        <taxon>Oryzoideae</taxon>
        <taxon>Oryzeae</taxon>
        <taxon>Oryzinae</taxon>
        <taxon>Leersia</taxon>
    </lineage>
</organism>
<evidence type="ECO:0008006" key="3">
    <source>
        <dbReference type="Google" id="ProtNLM"/>
    </source>
</evidence>